<dbReference type="OrthoDB" id="3199209at2759"/>
<keyword evidence="2" id="KW-0732">Signal</keyword>
<accession>A0A8H2XJH9</accession>
<keyword evidence="1" id="KW-0812">Transmembrane</keyword>
<organism evidence="3 4">
    <name type="scientific">Rhizoctonia solani</name>
    <dbReference type="NCBI Taxonomy" id="456999"/>
    <lineage>
        <taxon>Eukaryota</taxon>
        <taxon>Fungi</taxon>
        <taxon>Dikarya</taxon>
        <taxon>Basidiomycota</taxon>
        <taxon>Agaricomycotina</taxon>
        <taxon>Agaricomycetes</taxon>
        <taxon>Cantharellales</taxon>
        <taxon>Ceratobasidiaceae</taxon>
        <taxon>Rhizoctonia</taxon>
    </lineage>
</organism>
<keyword evidence="1" id="KW-1133">Transmembrane helix</keyword>
<keyword evidence="1" id="KW-0472">Membrane</keyword>
<sequence length="288" mass="32305">MWLFSLASSIGLLANASLDSVCSTYYSIALRTVLSMDIKYSLFPTPTGDWSRDVFALQSIRMAAIYNIIIRSLNSIIYHARGISPADVPAFMKYCRNLATLVRYHAMIEDSIFLFLEMNLPREQGHLIPHAMDLEGLDSWTRLCSSIRGGDAEYHAVRVLSLLKQFADPMIAHMEATMVVALLKKYITAGMLETAPLLMLNADCTHNPWFPPVPGPVILVLRHIVIPLNSNTWKFSQCDTSMRPKDKLQLSEAKSMVTLNVPFHIIGLLALAFSYSLWTLIMEHSATP</sequence>
<name>A0A8H2XJH9_9AGAM</name>
<evidence type="ECO:0008006" key="5">
    <source>
        <dbReference type="Google" id="ProtNLM"/>
    </source>
</evidence>
<feature type="transmembrane region" description="Helical" evidence="1">
    <location>
        <begin position="261"/>
        <end position="281"/>
    </location>
</feature>
<protein>
    <recommendedName>
        <fullName evidence="5">Hemerythrin-like domain-containing protein</fullName>
    </recommendedName>
</protein>
<feature type="chain" id="PRO_5034142272" description="Hemerythrin-like domain-containing protein" evidence="2">
    <location>
        <begin position="19"/>
        <end position="288"/>
    </location>
</feature>
<gene>
    <name evidence="3" type="ORF">RDB_LOCUS17026</name>
</gene>
<dbReference type="AlphaFoldDB" id="A0A8H2XJH9"/>
<proteinExistence type="predicted"/>
<dbReference type="Proteomes" id="UP000663850">
    <property type="component" value="Unassembled WGS sequence"/>
</dbReference>
<evidence type="ECO:0000256" key="2">
    <source>
        <dbReference type="SAM" id="SignalP"/>
    </source>
</evidence>
<dbReference type="EMBL" id="CAJMWZ010000919">
    <property type="protein sequence ID" value="CAE6428268.1"/>
    <property type="molecule type" value="Genomic_DNA"/>
</dbReference>
<evidence type="ECO:0000256" key="1">
    <source>
        <dbReference type="SAM" id="Phobius"/>
    </source>
</evidence>
<evidence type="ECO:0000313" key="4">
    <source>
        <dbReference type="Proteomes" id="UP000663850"/>
    </source>
</evidence>
<comment type="caution">
    <text evidence="3">The sequence shown here is derived from an EMBL/GenBank/DDBJ whole genome shotgun (WGS) entry which is preliminary data.</text>
</comment>
<reference evidence="3" key="1">
    <citation type="submission" date="2021-01" db="EMBL/GenBank/DDBJ databases">
        <authorList>
            <person name="Kaushik A."/>
        </authorList>
    </citation>
    <scope>NUCLEOTIDE SEQUENCE</scope>
    <source>
        <strain evidence="3">Type strain: AG8-Rh-89/</strain>
    </source>
</reference>
<evidence type="ECO:0000313" key="3">
    <source>
        <dbReference type="EMBL" id="CAE6428268.1"/>
    </source>
</evidence>
<feature type="signal peptide" evidence="2">
    <location>
        <begin position="1"/>
        <end position="18"/>
    </location>
</feature>